<sequence length="93" mass="10002">MVTMVCSGPQPGSKRASNRTSDRDTRALLAAIEAAGGELKPCRSRTGHYKVYLDGRLIGTIAGTPSEYRSRKNDIANLRRNGLQITSKGAPIT</sequence>
<accession>A0A1L6BZ09</accession>
<proteinExistence type="predicted"/>
<gene>
    <name evidence="2" type="primary">81</name>
    <name evidence="2" type="ORF">PBI_RICH_81</name>
</gene>
<evidence type="ECO:0000313" key="3">
    <source>
        <dbReference type="Proteomes" id="UP000225176"/>
    </source>
</evidence>
<evidence type="ECO:0008006" key="4">
    <source>
        <dbReference type="Google" id="ProtNLM"/>
    </source>
</evidence>
<reference evidence="2 3" key="1">
    <citation type="submission" date="2016-11" db="EMBL/GenBank/DDBJ databases">
        <authorList>
            <person name="Cheung S."/>
            <person name="Hausler R."/>
            <person name="Pastore C.F."/>
            <person name="Perone H."/>
            <person name="Scheidt D."/>
            <person name="Zheng J.C."/>
            <person name="Garlena R.A."/>
            <person name="Russell D.A."/>
            <person name="Pope W.H."/>
            <person name="Jacobs-Sera D."/>
            <person name="Hatfull G.F."/>
        </authorList>
    </citation>
    <scope>NUCLEOTIDE SEQUENCE [LARGE SCALE GENOMIC DNA]</scope>
</reference>
<evidence type="ECO:0000256" key="1">
    <source>
        <dbReference type="SAM" id="MobiDB-lite"/>
    </source>
</evidence>
<evidence type="ECO:0000313" key="2">
    <source>
        <dbReference type="EMBL" id="APQ42340.1"/>
    </source>
</evidence>
<dbReference type="EMBL" id="KY224000">
    <property type="protein sequence ID" value="APQ42340.1"/>
    <property type="molecule type" value="Genomic_DNA"/>
</dbReference>
<feature type="region of interest" description="Disordered" evidence="1">
    <location>
        <begin position="1"/>
        <end position="23"/>
    </location>
</feature>
<protein>
    <recommendedName>
        <fullName evidence="4">HicA-like toxin</fullName>
    </recommendedName>
</protein>
<dbReference type="Proteomes" id="UP000225176">
    <property type="component" value="Segment"/>
</dbReference>
<organism evidence="2 3">
    <name type="scientific">Mycobacterium phage Rich</name>
    <dbReference type="NCBI Taxonomy" id="1927021"/>
    <lineage>
        <taxon>Viruses</taxon>
        <taxon>Duplodnaviria</taxon>
        <taxon>Heunggongvirae</taxon>
        <taxon>Uroviricota</taxon>
        <taxon>Caudoviricetes</taxon>
        <taxon>Bclasvirinae</taxon>
        <taxon>Acadianvirus</taxon>
        <taxon>Acadianvirus baee</taxon>
    </lineage>
</organism>
<name>A0A1L6BZ09_9CAUD</name>